<dbReference type="Pfam" id="PF00923">
    <property type="entry name" value="TAL_FSA"/>
    <property type="match status" value="1"/>
</dbReference>
<evidence type="ECO:0000313" key="12">
    <source>
        <dbReference type="EMBL" id="MDU9001912.1"/>
    </source>
</evidence>
<comment type="caution">
    <text evidence="12">The sequence shown here is derived from an EMBL/GenBank/DDBJ whole genome shotgun (WGS) entry which is preliminary data.</text>
</comment>
<feature type="active site" description="Schiff-base intermediate with substrate" evidence="11">
    <location>
        <position position="139"/>
    </location>
</feature>
<keyword evidence="6 11" id="KW-0963">Cytoplasm</keyword>
<dbReference type="InterPro" id="IPR004732">
    <property type="entry name" value="Transaldolase_2"/>
</dbReference>
<evidence type="ECO:0000256" key="2">
    <source>
        <dbReference type="ARBA" id="ARBA00004496"/>
    </source>
</evidence>
<comment type="similarity">
    <text evidence="4 11">Belongs to the transaldolase family. Type 2 subfamily.</text>
</comment>
<evidence type="ECO:0000256" key="5">
    <source>
        <dbReference type="ARBA" id="ARBA00013151"/>
    </source>
</evidence>
<evidence type="ECO:0000256" key="11">
    <source>
        <dbReference type="HAMAP-Rule" id="MF_00493"/>
    </source>
</evidence>
<organism evidence="12 13">
    <name type="scientific">Streptomyces mirabilis</name>
    <dbReference type="NCBI Taxonomy" id="68239"/>
    <lineage>
        <taxon>Bacteria</taxon>
        <taxon>Bacillati</taxon>
        <taxon>Actinomycetota</taxon>
        <taxon>Actinomycetes</taxon>
        <taxon>Kitasatosporales</taxon>
        <taxon>Streptomycetaceae</taxon>
        <taxon>Streptomyces</taxon>
    </lineage>
</organism>
<keyword evidence="8 11" id="KW-0570">Pentose shunt</keyword>
<dbReference type="GO" id="GO:0004801">
    <property type="term" value="F:transaldolase activity"/>
    <property type="evidence" value="ECO:0007669"/>
    <property type="project" value="UniProtKB-EC"/>
</dbReference>
<dbReference type="Gene3D" id="3.20.20.70">
    <property type="entry name" value="Aldolase class I"/>
    <property type="match status" value="1"/>
</dbReference>
<evidence type="ECO:0000256" key="4">
    <source>
        <dbReference type="ARBA" id="ARBA00008426"/>
    </source>
</evidence>
<evidence type="ECO:0000256" key="6">
    <source>
        <dbReference type="ARBA" id="ARBA00022490"/>
    </source>
</evidence>
<dbReference type="CDD" id="cd00955">
    <property type="entry name" value="Transaldolase_like"/>
    <property type="match status" value="1"/>
</dbReference>
<comment type="subcellular location">
    <subcellularLocation>
        <location evidence="2 11">Cytoplasm</location>
    </subcellularLocation>
</comment>
<keyword evidence="7 11" id="KW-0808">Transferase</keyword>
<dbReference type="PIRSF" id="PIRSF036915">
    <property type="entry name" value="Trnald_Bac_Plnt"/>
    <property type="match status" value="1"/>
</dbReference>
<evidence type="ECO:0000256" key="8">
    <source>
        <dbReference type="ARBA" id="ARBA00023126"/>
    </source>
</evidence>
<keyword evidence="9 11" id="KW-0704">Schiff base</keyword>
<dbReference type="NCBIfam" id="TIGR00876">
    <property type="entry name" value="tal_mycobact"/>
    <property type="match status" value="1"/>
</dbReference>
<dbReference type="PROSITE" id="PS01054">
    <property type="entry name" value="TRANSALDOLASE_1"/>
    <property type="match status" value="1"/>
</dbReference>
<sequence length="373" mass="40293">MSPLNTLSDAGVSIWLDDLSRERLVSGSLAGLVARDWVVGVTTNPTIFAKAITSGDAYDAQIRDLAARGVGVGEALRVLTTTDVRWACDVLRPVYDATDGVDGRVSIEVDPRLAHNTAATIAEARALWWLVDRPNLFVKIPAARQGLAAIAACLGEGISINVTLIFSLARYDEVVAAFLDGMERARDTGRELSGIGSVASFFVSRVDAEADARLDKIGTAQAAELRGRVAIANARLAYQHYERVISSHRWQALEKAGAHPQRPLWASTSVKDPSYPDTLYVTELVAPGVVNTMPEATLRAVADHGQVPADSVSGHYDDAQRVLLELRAVGVDYVDLVQALEDEGVSKFDASWEQLSEQLAERLRSLPAPRGRN</sequence>
<dbReference type="Proteomes" id="UP001257627">
    <property type="component" value="Unassembled WGS sequence"/>
</dbReference>
<dbReference type="HAMAP" id="MF_00493">
    <property type="entry name" value="Transaldolase_2"/>
    <property type="match status" value="1"/>
</dbReference>
<comment type="catalytic activity">
    <reaction evidence="10 11">
        <text>D-sedoheptulose 7-phosphate + D-glyceraldehyde 3-phosphate = D-erythrose 4-phosphate + beta-D-fructose 6-phosphate</text>
        <dbReference type="Rhea" id="RHEA:17053"/>
        <dbReference type="ChEBI" id="CHEBI:16897"/>
        <dbReference type="ChEBI" id="CHEBI:57483"/>
        <dbReference type="ChEBI" id="CHEBI:57634"/>
        <dbReference type="ChEBI" id="CHEBI:59776"/>
        <dbReference type="EC" id="2.2.1.2"/>
    </reaction>
</comment>
<name>A0ABU3V6X1_9ACTN</name>
<reference evidence="12 13" key="1">
    <citation type="submission" date="2023-02" db="EMBL/GenBank/DDBJ databases">
        <authorList>
            <person name="Maleckis M."/>
        </authorList>
    </citation>
    <scope>NUCLEOTIDE SEQUENCE [LARGE SCALE GENOMIC DNA]</scope>
    <source>
        <strain evidence="12 13">P8-A2</strain>
    </source>
</reference>
<comment type="pathway">
    <text evidence="3 11">Carbohydrate degradation; pentose phosphate pathway; D-glyceraldehyde 3-phosphate and beta-D-fructose 6-phosphate from D-ribose 5-phosphate and D-xylulose 5-phosphate (non-oxidative stage): step 2/3.</text>
</comment>
<dbReference type="InterPro" id="IPR018225">
    <property type="entry name" value="Transaldolase_AS"/>
</dbReference>
<gene>
    <name evidence="11 12" type="primary">tal</name>
    <name evidence="12" type="ORF">PU648_58970</name>
</gene>
<dbReference type="RefSeq" id="WP_266945473.1">
    <property type="nucleotide sequence ID" value="NZ_JAPEMK010000005.1"/>
</dbReference>
<evidence type="ECO:0000256" key="3">
    <source>
        <dbReference type="ARBA" id="ARBA00004857"/>
    </source>
</evidence>
<dbReference type="NCBIfam" id="NF002881">
    <property type="entry name" value="PRK03343.1"/>
    <property type="match status" value="1"/>
</dbReference>
<dbReference type="InterPro" id="IPR001585">
    <property type="entry name" value="TAL/FSA"/>
</dbReference>
<dbReference type="PANTHER" id="PTHR10683:SF31">
    <property type="entry name" value="TRANSALDOLASE"/>
    <property type="match status" value="1"/>
</dbReference>
<evidence type="ECO:0000256" key="1">
    <source>
        <dbReference type="ARBA" id="ARBA00003518"/>
    </source>
</evidence>
<dbReference type="EC" id="2.2.1.2" evidence="5 11"/>
<protein>
    <recommendedName>
        <fullName evidence="5 11">Transaldolase</fullName>
        <ecNumber evidence="5 11">2.2.1.2</ecNumber>
    </recommendedName>
</protein>
<dbReference type="PANTHER" id="PTHR10683">
    <property type="entry name" value="TRANSALDOLASE"/>
    <property type="match status" value="1"/>
</dbReference>
<keyword evidence="13" id="KW-1185">Reference proteome</keyword>
<comment type="function">
    <text evidence="1 11">Transaldolase is important for the balance of metabolites in the pentose-phosphate pathway.</text>
</comment>
<evidence type="ECO:0000313" key="13">
    <source>
        <dbReference type="Proteomes" id="UP001257627"/>
    </source>
</evidence>
<dbReference type="SUPFAM" id="SSF51569">
    <property type="entry name" value="Aldolase"/>
    <property type="match status" value="1"/>
</dbReference>
<evidence type="ECO:0000256" key="10">
    <source>
        <dbReference type="ARBA" id="ARBA00048810"/>
    </source>
</evidence>
<evidence type="ECO:0000256" key="9">
    <source>
        <dbReference type="ARBA" id="ARBA00023270"/>
    </source>
</evidence>
<proteinExistence type="inferred from homology"/>
<accession>A0ABU3V6X1</accession>
<dbReference type="InterPro" id="IPR013785">
    <property type="entry name" value="Aldolase_TIM"/>
</dbReference>
<evidence type="ECO:0000256" key="7">
    <source>
        <dbReference type="ARBA" id="ARBA00022679"/>
    </source>
</evidence>
<dbReference type="EMBL" id="JARAKF010000006">
    <property type="protein sequence ID" value="MDU9001912.1"/>
    <property type="molecule type" value="Genomic_DNA"/>
</dbReference>